<reference evidence="3" key="1">
    <citation type="journal article" date="2023" name="G3 (Bethesda)">
        <title>A reference genome for the long-term kleptoplast-retaining sea slug Elysia crispata morphotype clarki.</title>
        <authorList>
            <person name="Eastman K.E."/>
            <person name="Pendleton A.L."/>
            <person name="Shaikh M.A."/>
            <person name="Suttiyut T."/>
            <person name="Ogas R."/>
            <person name="Tomko P."/>
            <person name="Gavelis G."/>
            <person name="Widhalm J.R."/>
            <person name="Wisecaver J.H."/>
        </authorList>
    </citation>
    <scope>NUCLEOTIDE SEQUENCE</scope>
    <source>
        <strain evidence="3">ECLA1</strain>
    </source>
</reference>
<organism evidence="3 4">
    <name type="scientific">Elysia crispata</name>
    <name type="common">lettuce slug</name>
    <dbReference type="NCBI Taxonomy" id="231223"/>
    <lineage>
        <taxon>Eukaryota</taxon>
        <taxon>Metazoa</taxon>
        <taxon>Spiralia</taxon>
        <taxon>Lophotrochozoa</taxon>
        <taxon>Mollusca</taxon>
        <taxon>Gastropoda</taxon>
        <taxon>Heterobranchia</taxon>
        <taxon>Euthyneura</taxon>
        <taxon>Panpulmonata</taxon>
        <taxon>Sacoglossa</taxon>
        <taxon>Placobranchoidea</taxon>
        <taxon>Plakobranchidae</taxon>
        <taxon>Elysia</taxon>
    </lineage>
</organism>
<dbReference type="PANTHER" id="PTHR24104">
    <property type="entry name" value="E3 UBIQUITIN-PROTEIN LIGASE NHLRC1-RELATED"/>
    <property type="match status" value="1"/>
</dbReference>
<feature type="repeat" description="NHL" evidence="2">
    <location>
        <begin position="148"/>
        <end position="191"/>
    </location>
</feature>
<dbReference type="PANTHER" id="PTHR24104:SF59">
    <property type="entry name" value="TRIPARTITE MOTIF-CONTAINING PROTEIN 2-LIKE"/>
    <property type="match status" value="1"/>
</dbReference>
<accession>A0AAE0ZQA2</accession>
<evidence type="ECO:0000313" key="3">
    <source>
        <dbReference type="EMBL" id="KAK3773328.1"/>
    </source>
</evidence>
<dbReference type="InterPro" id="IPR050952">
    <property type="entry name" value="TRIM-NHL_E3_ligases"/>
</dbReference>
<proteinExistence type="predicted"/>
<dbReference type="SUPFAM" id="SSF101898">
    <property type="entry name" value="NHL repeat"/>
    <property type="match status" value="1"/>
</dbReference>
<sequence length="393" mass="43668">MVDYQSHYRVYPHGLTIDPPRVGVKNLRELYHEEGRKTFRNRHDRPVHDGRHDIMKDHTDRREFETWVLSHGITETYRAVDELHDKNEDPSPGTKKPDKMLYKIGECGSGPGDFSYPRGICTTMDCDILVADSMNHRVQHLNQCGVYIKQVGSLGTGQTQFNEPCDVLELPNGDVAVADKKNKRVQVLAENFEFKYSVSVPGEPFSLACDREMNVAVATIQKSVHLFNAYEGKLFRSFHIGLKGKGGGPVQIGMTQDSEIIVSDPEDGRVYMYSSEGTSLGRFYPQSHTAGLAVQAGGVCVTPLGQILLVDTLNHVVNLYTESGDFLQQVLTPTDDAGNIHSLALGLEGHMVATELSVGGEHCVKIFRYRQCPCYEGKTPGSKRRTPVASPNM</sequence>
<dbReference type="EMBL" id="JAWDGP010003545">
    <property type="protein sequence ID" value="KAK3773328.1"/>
    <property type="molecule type" value="Genomic_DNA"/>
</dbReference>
<dbReference type="AlphaFoldDB" id="A0AAE0ZQA2"/>
<dbReference type="InterPro" id="IPR001258">
    <property type="entry name" value="NHL_repeat"/>
</dbReference>
<feature type="repeat" description="NHL" evidence="2">
    <location>
        <begin position="101"/>
        <end position="144"/>
    </location>
</feature>
<dbReference type="Pfam" id="PF01436">
    <property type="entry name" value="NHL"/>
    <property type="match status" value="1"/>
</dbReference>
<dbReference type="Proteomes" id="UP001283361">
    <property type="component" value="Unassembled WGS sequence"/>
</dbReference>
<evidence type="ECO:0000313" key="4">
    <source>
        <dbReference type="Proteomes" id="UP001283361"/>
    </source>
</evidence>
<dbReference type="PROSITE" id="PS51125">
    <property type="entry name" value="NHL"/>
    <property type="match status" value="2"/>
</dbReference>
<dbReference type="GO" id="GO:0043161">
    <property type="term" value="P:proteasome-mediated ubiquitin-dependent protein catabolic process"/>
    <property type="evidence" value="ECO:0007669"/>
    <property type="project" value="TreeGrafter"/>
</dbReference>
<dbReference type="GO" id="GO:0061630">
    <property type="term" value="F:ubiquitin protein ligase activity"/>
    <property type="evidence" value="ECO:0007669"/>
    <property type="project" value="TreeGrafter"/>
</dbReference>
<keyword evidence="1" id="KW-0677">Repeat</keyword>
<evidence type="ECO:0000256" key="2">
    <source>
        <dbReference type="PROSITE-ProRule" id="PRU00504"/>
    </source>
</evidence>
<name>A0AAE0ZQA2_9GAST</name>
<evidence type="ECO:0000256" key="1">
    <source>
        <dbReference type="ARBA" id="ARBA00022737"/>
    </source>
</evidence>
<dbReference type="GO" id="GO:0000209">
    <property type="term" value="P:protein polyubiquitination"/>
    <property type="evidence" value="ECO:0007669"/>
    <property type="project" value="TreeGrafter"/>
</dbReference>
<keyword evidence="4" id="KW-1185">Reference proteome</keyword>
<dbReference type="Gene3D" id="2.120.10.30">
    <property type="entry name" value="TolB, C-terminal domain"/>
    <property type="match status" value="1"/>
</dbReference>
<comment type="caution">
    <text evidence="3">The sequence shown here is derived from an EMBL/GenBank/DDBJ whole genome shotgun (WGS) entry which is preliminary data.</text>
</comment>
<protein>
    <submittedName>
        <fullName evidence="3">Uncharacterized protein</fullName>
    </submittedName>
</protein>
<dbReference type="InterPro" id="IPR011042">
    <property type="entry name" value="6-blade_b-propeller_TolB-like"/>
</dbReference>
<gene>
    <name evidence="3" type="ORF">RRG08_023213</name>
</gene>